<evidence type="ECO:0000256" key="2">
    <source>
        <dbReference type="ARBA" id="ARBA00022723"/>
    </source>
</evidence>
<sequence>MLSLPVSTEVFLAEYWQRKPLLIPGGLTAFSPPVSAEELAGIAMEPEAESRIVVNRNSQWQLHHGPFSARDFNRDSPWTLLVQRVDHWVPEVADIRREVPFIPGWRIDDVMVSYANDGGSVGPHFDNYDVFLLQGDGVRRWKIGQYCDEAEPLLDHPDLLLLAEFRQEDEFVLNCGDILYVPPRVAHWGIAEGDCTTYSIGFRAPRLADLLSRRTDAALESLGNATLFKDPVPRPSARPGELSRSDIEAATTQLINALAQQQSPQWMGELITEGIDTEHGPDGAMSDEEAASLLGNGITSLTLQPEARVCWTEHEGSLWVFAGGDSLSVSKTHLPLLMELCDTWTLSSPQVEEMQSLEAGPNLLAFLLTRGALDVEA</sequence>
<dbReference type="GO" id="GO:0016706">
    <property type="term" value="F:2-oxoglutarate-dependent dioxygenase activity"/>
    <property type="evidence" value="ECO:0007669"/>
    <property type="project" value="TreeGrafter"/>
</dbReference>
<organism evidence="7 8">
    <name type="scientific">Parahalioglobus pacificus</name>
    <dbReference type="NCBI Taxonomy" id="930806"/>
    <lineage>
        <taxon>Bacteria</taxon>
        <taxon>Pseudomonadati</taxon>
        <taxon>Pseudomonadota</taxon>
        <taxon>Gammaproteobacteria</taxon>
        <taxon>Cellvibrionales</taxon>
        <taxon>Halieaceae</taxon>
        <taxon>Parahalioglobus</taxon>
    </lineage>
</organism>
<keyword evidence="2" id="KW-0479">Metal-binding</keyword>
<dbReference type="SUPFAM" id="SSF51197">
    <property type="entry name" value="Clavaminate synthase-like"/>
    <property type="match status" value="1"/>
</dbReference>
<dbReference type="InterPro" id="IPR046799">
    <property type="entry name" value="ROXA-like_wH"/>
</dbReference>
<dbReference type="PANTHER" id="PTHR13096:SF8">
    <property type="entry name" value="RIBOSOMAL OXYGENASE 1"/>
    <property type="match status" value="1"/>
</dbReference>
<keyword evidence="8" id="KW-1185">Reference proteome</keyword>
<evidence type="ECO:0000259" key="6">
    <source>
        <dbReference type="PROSITE" id="PS51184"/>
    </source>
</evidence>
<reference evidence="7" key="1">
    <citation type="journal article" date="2014" name="Int. J. Syst. Evol. Microbiol.">
        <title>Complete genome sequence of Corynebacterium casei LMG S-19264T (=DSM 44701T), isolated from a smear-ripened cheese.</title>
        <authorList>
            <consortium name="US DOE Joint Genome Institute (JGI-PGF)"/>
            <person name="Walter F."/>
            <person name="Albersmeier A."/>
            <person name="Kalinowski J."/>
            <person name="Ruckert C."/>
        </authorList>
    </citation>
    <scope>NUCLEOTIDE SEQUENCE</scope>
    <source>
        <strain evidence="7">KCTC 23430</strain>
    </source>
</reference>
<evidence type="ECO:0000256" key="3">
    <source>
        <dbReference type="ARBA" id="ARBA00022964"/>
    </source>
</evidence>
<evidence type="ECO:0000313" key="8">
    <source>
        <dbReference type="Proteomes" id="UP000644693"/>
    </source>
</evidence>
<protein>
    <submittedName>
        <fullName evidence="7">Cupin</fullName>
    </submittedName>
</protein>
<dbReference type="PROSITE" id="PS51184">
    <property type="entry name" value="JMJC"/>
    <property type="match status" value="1"/>
</dbReference>
<evidence type="ECO:0000256" key="1">
    <source>
        <dbReference type="ARBA" id="ARBA00001954"/>
    </source>
</evidence>
<dbReference type="PANTHER" id="PTHR13096">
    <property type="entry name" value="MINA53 MYC INDUCED NUCLEAR ANTIGEN"/>
    <property type="match status" value="1"/>
</dbReference>
<comment type="caution">
    <text evidence="7">The sequence shown here is derived from an EMBL/GenBank/DDBJ whole genome shotgun (WGS) entry which is preliminary data.</text>
</comment>
<feature type="domain" description="JmjC" evidence="6">
    <location>
        <begin position="78"/>
        <end position="219"/>
    </location>
</feature>
<dbReference type="Proteomes" id="UP000644693">
    <property type="component" value="Unassembled WGS sequence"/>
</dbReference>
<dbReference type="EMBL" id="BMYM01000001">
    <property type="protein sequence ID" value="GHD29392.1"/>
    <property type="molecule type" value="Genomic_DNA"/>
</dbReference>
<dbReference type="Gene3D" id="2.60.120.650">
    <property type="entry name" value="Cupin"/>
    <property type="match status" value="1"/>
</dbReference>
<accession>A0A918XFH2</accession>
<dbReference type="SMART" id="SM00558">
    <property type="entry name" value="JmjC"/>
    <property type="match status" value="1"/>
</dbReference>
<evidence type="ECO:0000313" key="7">
    <source>
        <dbReference type="EMBL" id="GHD29392.1"/>
    </source>
</evidence>
<dbReference type="RefSeq" id="WP_189475648.1">
    <property type="nucleotide sequence ID" value="NZ_BMYM01000001.1"/>
</dbReference>
<gene>
    <name evidence="7" type="ORF">GCM10007053_09800</name>
</gene>
<keyword evidence="3" id="KW-0223">Dioxygenase</keyword>
<dbReference type="AlphaFoldDB" id="A0A918XFH2"/>
<reference evidence="7" key="2">
    <citation type="submission" date="2020-09" db="EMBL/GenBank/DDBJ databases">
        <authorList>
            <person name="Sun Q."/>
            <person name="Kim S."/>
        </authorList>
    </citation>
    <scope>NUCLEOTIDE SEQUENCE</scope>
    <source>
        <strain evidence="7">KCTC 23430</strain>
    </source>
</reference>
<dbReference type="CDD" id="cd02208">
    <property type="entry name" value="cupin_RmlC-like"/>
    <property type="match status" value="1"/>
</dbReference>
<comment type="cofactor">
    <cofactor evidence="1">
        <name>Fe(2+)</name>
        <dbReference type="ChEBI" id="CHEBI:29033"/>
    </cofactor>
</comment>
<dbReference type="InterPro" id="IPR039994">
    <property type="entry name" value="NO66-like"/>
</dbReference>
<dbReference type="Pfam" id="PF08007">
    <property type="entry name" value="JmjC_2"/>
    <property type="match status" value="1"/>
</dbReference>
<dbReference type="InterPro" id="IPR003347">
    <property type="entry name" value="JmjC_dom"/>
</dbReference>
<keyword evidence="4" id="KW-0560">Oxidoreductase</keyword>
<dbReference type="Pfam" id="PF20514">
    <property type="entry name" value="WHD_ROXA"/>
    <property type="match status" value="1"/>
</dbReference>
<keyword evidence="5" id="KW-0408">Iron</keyword>
<evidence type="ECO:0000256" key="5">
    <source>
        <dbReference type="ARBA" id="ARBA00023004"/>
    </source>
</evidence>
<proteinExistence type="predicted"/>
<name>A0A918XFH2_9GAMM</name>
<dbReference type="GO" id="GO:0046872">
    <property type="term" value="F:metal ion binding"/>
    <property type="evidence" value="ECO:0007669"/>
    <property type="project" value="UniProtKB-KW"/>
</dbReference>
<evidence type="ECO:0000256" key="4">
    <source>
        <dbReference type="ARBA" id="ARBA00023002"/>
    </source>
</evidence>
<dbReference type="Gene3D" id="3.40.366.30">
    <property type="entry name" value="50S ribosomal protein L16 arginine hydroxylase, Chain A, Domain 2"/>
    <property type="match status" value="1"/>
</dbReference>